<feature type="domain" description="VWFA" evidence="3">
    <location>
        <begin position="28"/>
        <end position="212"/>
    </location>
</feature>
<dbReference type="InterPro" id="IPR036465">
    <property type="entry name" value="vWFA_dom_sf"/>
</dbReference>
<dbReference type="Proteomes" id="UP000244803">
    <property type="component" value="Chromosome 4"/>
</dbReference>
<keyword evidence="2" id="KW-1133">Transmembrane helix</keyword>
<feature type="compositionally biased region" description="Acidic residues" evidence="1">
    <location>
        <begin position="472"/>
        <end position="497"/>
    </location>
</feature>
<feature type="compositionally biased region" description="Acidic residues" evidence="1">
    <location>
        <begin position="359"/>
        <end position="430"/>
    </location>
</feature>
<organism evidence="4 5">
    <name type="scientific">Theileria orientalis</name>
    <dbReference type="NCBI Taxonomy" id="68886"/>
    <lineage>
        <taxon>Eukaryota</taxon>
        <taxon>Sar</taxon>
        <taxon>Alveolata</taxon>
        <taxon>Apicomplexa</taxon>
        <taxon>Aconoidasida</taxon>
        <taxon>Piroplasmida</taxon>
        <taxon>Theileriidae</taxon>
        <taxon>Theileria</taxon>
    </lineage>
</organism>
<dbReference type="PANTHER" id="PTHR24020">
    <property type="entry name" value="COLLAGEN ALPHA"/>
    <property type="match status" value="1"/>
</dbReference>
<feature type="compositionally biased region" description="Basic and acidic residues" evidence="1">
    <location>
        <begin position="450"/>
        <end position="471"/>
    </location>
</feature>
<proteinExistence type="predicted"/>
<name>A0A976QVR2_THEOR</name>
<dbReference type="AlphaFoldDB" id="A0A976QVR2"/>
<dbReference type="SMART" id="SM00327">
    <property type="entry name" value="VWA"/>
    <property type="match status" value="1"/>
</dbReference>
<dbReference type="PROSITE" id="PS50234">
    <property type="entry name" value="VWFA"/>
    <property type="match status" value="1"/>
</dbReference>
<dbReference type="Gene3D" id="2.20.100.10">
    <property type="entry name" value="Thrombospondin type-1 (TSP1) repeat"/>
    <property type="match status" value="1"/>
</dbReference>
<keyword evidence="2" id="KW-0472">Membrane</keyword>
<reference evidence="4" key="1">
    <citation type="submission" date="2022-07" db="EMBL/GenBank/DDBJ databases">
        <title>Evaluation of T. orientalis genome assembly methods using nanopore sequencing and analysis of variation between genomes.</title>
        <authorList>
            <person name="Yam J."/>
            <person name="Micallef M.L."/>
            <person name="Liu M."/>
            <person name="Djordjevic S.P."/>
            <person name="Bogema D.R."/>
            <person name="Jenkins C."/>
        </authorList>
    </citation>
    <scope>NUCLEOTIDE SEQUENCE</scope>
    <source>
        <strain evidence="4">Fish Creek</strain>
    </source>
</reference>
<gene>
    <name evidence="4" type="ORF">MACJ_002846</name>
</gene>
<feature type="region of interest" description="Disordered" evidence="1">
    <location>
        <begin position="284"/>
        <end position="541"/>
    </location>
</feature>
<accession>A0A976QVR2</accession>
<evidence type="ECO:0000313" key="5">
    <source>
        <dbReference type="Proteomes" id="UP000244803"/>
    </source>
</evidence>
<dbReference type="Gene3D" id="3.40.50.410">
    <property type="entry name" value="von Willebrand factor, type A domain"/>
    <property type="match status" value="1"/>
</dbReference>
<feature type="compositionally biased region" description="Basic and acidic residues" evidence="1">
    <location>
        <begin position="310"/>
        <end position="328"/>
    </location>
</feature>
<dbReference type="Pfam" id="PF00092">
    <property type="entry name" value="VWA"/>
    <property type="match status" value="1"/>
</dbReference>
<keyword evidence="2" id="KW-0812">Transmembrane</keyword>
<sequence>MIIYSDNDSRLYPTGVGKPSGYCRRELDLTLLVDESSSINQQEWNKLIHFLKSLIRSINIAPNYAHISLQTFGTSTRSLISFLDPASKNETEALKIVDMLGRSKPAMGLTYTGQALEYIRKSVFHFGTRKTAPKAIILITDGGSTQPGVTSQASAMLRDDGVTMLVVGVKSAIGYECRSIVGCPARNVECPAFFMTNWDDIIRKVGNLMTEVCETIPKDAVCRPIWSDWSPCNVKCGPGTKFKKLMDVVTVEEQTVGTNGKPGKTCKEQFVNVEQPQEECMGPCTDKTHIGNPEQHVGSDGETNVSEGDSSEKGDEPSEDDQVPRLGDDYQLPEHPGEDENPGSGQGVDDVENPVPEEITNEPEESGEDSGEGSGEESGEDSGEGSGEESGEDSGEESEDSGEGSGEESGEGSDEESGEGSGEESGEGSGEESGGYGAGTQDDETTGELSHGDHGVPREREATVGEHHVGTDEEGSGSDSEGYPEEGDYEGGDEEDKEIPGVAPHSKKLLYEPTGGDYTKHESSHESGRKEESTKKEEFNRSGAMIAGGIILALLMAGAGGGYAYYRKKPKGPDVESGFGNDGTFDEATGAQHSQEGETYSVADLDDGLWSEAH</sequence>
<dbReference type="InterPro" id="IPR036383">
    <property type="entry name" value="TSP1_rpt_sf"/>
</dbReference>
<feature type="transmembrane region" description="Helical" evidence="2">
    <location>
        <begin position="544"/>
        <end position="566"/>
    </location>
</feature>
<evidence type="ECO:0000313" key="4">
    <source>
        <dbReference type="EMBL" id="UKJ89595.2"/>
    </source>
</evidence>
<dbReference type="SUPFAM" id="SSF82895">
    <property type="entry name" value="TSP-1 type 1 repeat"/>
    <property type="match status" value="1"/>
</dbReference>
<feature type="compositionally biased region" description="Acidic residues" evidence="1">
    <location>
        <begin position="604"/>
        <end position="614"/>
    </location>
</feature>
<feature type="region of interest" description="Disordered" evidence="1">
    <location>
        <begin position="570"/>
        <end position="614"/>
    </location>
</feature>
<dbReference type="InterPro" id="IPR050525">
    <property type="entry name" value="ECM_Assembly_Org"/>
</dbReference>
<feature type="compositionally biased region" description="Basic and acidic residues" evidence="1">
    <location>
        <begin position="518"/>
        <end position="540"/>
    </location>
</feature>
<evidence type="ECO:0000256" key="1">
    <source>
        <dbReference type="SAM" id="MobiDB-lite"/>
    </source>
</evidence>
<protein>
    <recommendedName>
        <fullName evidence="3">VWFA domain-containing protein</fullName>
    </recommendedName>
</protein>
<dbReference type="EMBL" id="CP056067">
    <property type="protein sequence ID" value="UKJ89595.2"/>
    <property type="molecule type" value="Genomic_DNA"/>
</dbReference>
<evidence type="ECO:0000259" key="3">
    <source>
        <dbReference type="PROSITE" id="PS50234"/>
    </source>
</evidence>
<evidence type="ECO:0000256" key="2">
    <source>
        <dbReference type="SAM" id="Phobius"/>
    </source>
</evidence>
<dbReference type="InterPro" id="IPR002035">
    <property type="entry name" value="VWF_A"/>
</dbReference>
<dbReference type="SUPFAM" id="SSF53300">
    <property type="entry name" value="vWA-like"/>
    <property type="match status" value="1"/>
</dbReference>